<dbReference type="Proteomes" id="UP001063166">
    <property type="component" value="Unassembled WGS sequence"/>
</dbReference>
<dbReference type="PANTHER" id="PTHR11271">
    <property type="entry name" value="GUANINE DEAMINASE"/>
    <property type="match status" value="1"/>
</dbReference>
<dbReference type="GO" id="GO:0046098">
    <property type="term" value="P:guanine metabolic process"/>
    <property type="evidence" value="ECO:0007669"/>
    <property type="project" value="TreeGrafter"/>
</dbReference>
<dbReference type="EMBL" id="BRPK01000023">
    <property type="protein sequence ID" value="GLB45496.1"/>
    <property type="molecule type" value="Genomic_DNA"/>
</dbReference>
<evidence type="ECO:0000256" key="4">
    <source>
        <dbReference type="ARBA" id="ARBA00022833"/>
    </source>
</evidence>
<comment type="caution">
    <text evidence="6">The sequence shown here is derived from an EMBL/GenBank/DDBJ whole genome shotgun (WGS) entry which is preliminary data.</text>
</comment>
<proteinExistence type="predicted"/>
<keyword evidence="3" id="KW-0378">Hydrolase</keyword>
<dbReference type="Pfam" id="PF01979">
    <property type="entry name" value="Amidohydro_1"/>
    <property type="match status" value="1"/>
</dbReference>
<dbReference type="InterPro" id="IPR006680">
    <property type="entry name" value="Amidohydro-rel"/>
</dbReference>
<dbReference type="Gene3D" id="3.20.20.140">
    <property type="entry name" value="Metal-dependent hydrolases"/>
    <property type="match status" value="1"/>
</dbReference>
<dbReference type="Gene3D" id="2.30.40.10">
    <property type="entry name" value="Urease, subunit C, domain 1"/>
    <property type="match status" value="1"/>
</dbReference>
<protein>
    <submittedName>
        <fullName evidence="6">Amidohydrolase family protein</fullName>
    </submittedName>
</protein>
<evidence type="ECO:0000259" key="5">
    <source>
        <dbReference type="Pfam" id="PF01979"/>
    </source>
</evidence>
<organism evidence="6 7">
    <name type="scientific">Lyophyllum shimeji</name>
    <name type="common">Hon-shimeji</name>
    <name type="synonym">Tricholoma shimeji</name>
    <dbReference type="NCBI Taxonomy" id="47721"/>
    <lineage>
        <taxon>Eukaryota</taxon>
        <taxon>Fungi</taxon>
        <taxon>Dikarya</taxon>
        <taxon>Basidiomycota</taxon>
        <taxon>Agaricomycotina</taxon>
        <taxon>Agaricomycetes</taxon>
        <taxon>Agaricomycetidae</taxon>
        <taxon>Agaricales</taxon>
        <taxon>Tricholomatineae</taxon>
        <taxon>Lyophyllaceae</taxon>
        <taxon>Lyophyllum</taxon>
    </lineage>
</organism>
<evidence type="ECO:0000256" key="3">
    <source>
        <dbReference type="ARBA" id="ARBA00022801"/>
    </source>
</evidence>
<sequence length="474" mass="51129">MNDVGTAMLIRGTFVTLPSLAALHILTDYLLGVDETGHITHFSAANSPTSKALLTSTAVPPIQIPQGSFLLPPFCDLHLHAPQFLYQGTGLHLSLMQWLDEYAFKAEERLDADPALARRVYTRLAQRLIENGTGTVLLFGTIKEGTNLILADTMQRAGVRALVGKLSMDISSRPSYVEASAEAALSAARSFVSRCKETVAALPAHSRLVAPVLTPRFVPTCSNELLEGLGRLAAEQSLRVQSHMAEAHDQVEWVRSERGAEDIDVFDQRGLLTPDTIQAHCTFLDAAALARVADRGTAIAHCPLSNAYFSAAPFALREVLAAGVRVGLGTDVAGGYSLDMMSAMRHAVTVSRMREGKRRLEHAGENEAAESVAIDWKEALYLATQGGKEALGLGRGSGSFEVGAPFDAQQIQIFDAEKGAGIGALDFFDLELGESPDVSIEMVEKWWCIGDGRNRVGLWVQGNRLELSVLVGHE</sequence>
<keyword evidence="4" id="KW-0862">Zinc</keyword>
<dbReference type="GO" id="GO:0008270">
    <property type="term" value="F:zinc ion binding"/>
    <property type="evidence" value="ECO:0007669"/>
    <property type="project" value="TreeGrafter"/>
</dbReference>
<keyword evidence="7" id="KW-1185">Reference proteome</keyword>
<dbReference type="InterPro" id="IPR032466">
    <property type="entry name" value="Metal_Hydrolase"/>
</dbReference>
<feature type="domain" description="Amidohydrolase-related" evidence="5">
    <location>
        <begin position="69"/>
        <end position="410"/>
    </location>
</feature>
<keyword evidence="2" id="KW-0479">Metal-binding</keyword>
<dbReference type="PANTHER" id="PTHR11271:SF6">
    <property type="entry name" value="GUANINE DEAMINASE"/>
    <property type="match status" value="1"/>
</dbReference>
<evidence type="ECO:0000256" key="1">
    <source>
        <dbReference type="ARBA" id="ARBA00001947"/>
    </source>
</evidence>
<dbReference type="AlphaFoldDB" id="A0A9P3Q2J2"/>
<dbReference type="OrthoDB" id="194468at2759"/>
<evidence type="ECO:0000256" key="2">
    <source>
        <dbReference type="ARBA" id="ARBA00022723"/>
    </source>
</evidence>
<gene>
    <name evidence="6" type="ORF">LshimejAT787_2300560</name>
</gene>
<dbReference type="GO" id="GO:0008892">
    <property type="term" value="F:guanine deaminase activity"/>
    <property type="evidence" value="ECO:0007669"/>
    <property type="project" value="TreeGrafter"/>
</dbReference>
<accession>A0A9P3Q2J2</accession>
<dbReference type="InterPro" id="IPR011059">
    <property type="entry name" value="Metal-dep_hydrolase_composite"/>
</dbReference>
<name>A0A9P3Q2J2_LYOSH</name>
<dbReference type="GO" id="GO:0005829">
    <property type="term" value="C:cytosol"/>
    <property type="evidence" value="ECO:0007669"/>
    <property type="project" value="TreeGrafter"/>
</dbReference>
<comment type="cofactor">
    <cofactor evidence="1">
        <name>Zn(2+)</name>
        <dbReference type="ChEBI" id="CHEBI:29105"/>
    </cofactor>
</comment>
<dbReference type="InterPro" id="IPR051607">
    <property type="entry name" value="Metallo-dep_hydrolases"/>
</dbReference>
<dbReference type="SUPFAM" id="SSF51556">
    <property type="entry name" value="Metallo-dependent hydrolases"/>
    <property type="match status" value="1"/>
</dbReference>
<evidence type="ECO:0000313" key="7">
    <source>
        <dbReference type="Proteomes" id="UP001063166"/>
    </source>
</evidence>
<evidence type="ECO:0000313" key="6">
    <source>
        <dbReference type="EMBL" id="GLB45496.1"/>
    </source>
</evidence>
<reference evidence="6" key="1">
    <citation type="submission" date="2022-07" db="EMBL/GenBank/DDBJ databases">
        <title>The genome of Lyophyllum shimeji provides insight into the initial evolution of ectomycorrhizal fungal genome.</title>
        <authorList>
            <person name="Kobayashi Y."/>
            <person name="Shibata T."/>
            <person name="Hirakawa H."/>
            <person name="Shigenobu S."/>
            <person name="Nishiyama T."/>
            <person name="Yamada A."/>
            <person name="Hasebe M."/>
            <person name="Kawaguchi M."/>
        </authorList>
    </citation>
    <scope>NUCLEOTIDE SEQUENCE</scope>
    <source>
        <strain evidence="6">AT787</strain>
    </source>
</reference>